<dbReference type="GO" id="GO:0000398">
    <property type="term" value="P:mRNA splicing, via spliceosome"/>
    <property type="evidence" value="ECO:0007669"/>
    <property type="project" value="TreeGrafter"/>
</dbReference>
<accession>A0AAD4NKC1</accession>
<evidence type="ECO:0000256" key="1">
    <source>
        <dbReference type="ARBA" id="ARBA00022884"/>
    </source>
</evidence>
<feature type="region of interest" description="Disordered" evidence="3">
    <location>
        <begin position="358"/>
        <end position="379"/>
    </location>
</feature>
<keyword evidence="1 2" id="KW-0694">RNA-binding</keyword>
<dbReference type="SMART" id="SM00360">
    <property type="entry name" value="RRM"/>
    <property type="match status" value="2"/>
</dbReference>
<dbReference type="PANTHER" id="PTHR48026:SF14">
    <property type="entry name" value="HETEROGENEOUS NUCLEAR RIBONUCLEOPROTEIN A1"/>
    <property type="match status" value="1"/>
</dbReference>
<dbReference type="Proteomes" id="UP001201812">
    <property type="component" value="Unassembled WGS sequence"/>
</dbReference>
<gene>
    <name evidence="5" type="ORF">DdX_01324</name>
</gene>
<dbReference type="InterPro" id="IPR012677">
    <property type="entry name" value="Nucleotide-bd_a/b_plait_sf"/>
</dbReference>
<dbReference type="GO" id="GO:0003730">
    <property type="term" value="F:mRNA 3'-UTR binding"/>
    <property type="evidence" value="ECO:0007669"/>
    <property type="project" value="TreeGrafter"/>
</dbReference>
<dbReference type="PANTHER" id="PTHR48026">
    <property type="entry name" value="HOMOLOGOUS TO DROSOPHILA SQD (SQUID) PROTEIN"/>
    <property type="match status" value="1"/>
</dbReference>
<evidence type="ECO:0000313" key="5">
    <source>
        <dbReference type="EMBL" id="KAI1729104.1"/>
    </source>
</evidence>
<evidence type="ECO:0000259" key="4">
    <source>
        <dbReference type="PROSITE" id="PS50102"/>
    </source>
</evidence>
<dbReference type="Gene3D" id="3.30.70.330">
    <property type="match status" value="2"/>
</dbReference>
<dbReference type="PROSITE" id="PS50102">
    <property type="entry name" value="RRM"/>
    <property type="match status" value="2"/>
</dbReference>
<evidence type="ECO:0000256" key="2">
    <source>
        <dbReference type="PROSITE-ProRule" id="PRU00176"/>
    </source>
</evidence>
<dbReference type="EMBL" id="JAKKPZ010000001">
    <property type="protein sequence ID" value="KAI1729104.1"/>
    <property type="molecule type" value="Genomic_DNA"/>
</dbReference>
<proteinExistence type="predicted"/>
<sequence>MDRSIATLRCILCGPTSHTYTSREHLEIHVSSHFSYTPYECGDCVNASLPYKYPTEYAIIQHYKQAHPNMPRFKICKYSSPETREVGTEVFKAVQQSIALLTITKPYILPSVASTENSVRNEQFAQSAVMDYIPMKKPKIEDEVEVIDLCDDDPNVMEVPEDLKTTVVTNASESVTRGETKQDPRDKVKIKEYSNSAAIDRPVQLSTNSVKSQQQSEQMSRVKNENFESFQDYCEISQNCRKTRFPEIQRSTAQVLHVPEVNSSENSAIAAPSSDILQDPRLKRKHIAVSTTLNNQLNLYPNKESYEKAFQNINQNHPTVEETNPESSSTWKQEIRHKLRNVIQEEYAQAGANVILAPLSSKHREPESRKERRHHSRKEVREVISRYTSHSPERSHHKKARVMLEEKEKYEAPEVLEREDLRKLFVRSLSLKTTVESLRKFYSQFGKICDCFVKKINHETYMRRSWGHVTFSKMKEVDNAIMNQPHIIDGIKVKAVRYRRNSGHIPSFELLIEGIRKFPTEKEIKKYFRGFGEVHHVDMIPSRRAAVITFKSADPVDKCALLEEHSIAGHRCIATRNL</sequence>
<dbReference type="GO" id="GO:0071013">
    <property type="term" value="C:catalytic step 2 spliceosome"/>
    <property type="evidence" value="ECO:0007669"/>
    <property type="project" value="TreeGrafter"/>
</dbReference>
<keyword evidence="6" id="KW-1185">Reference proteome</keyword>
<organism evidence="5 6">
    <name type="scientific">Ditylenchus destructor</name>
    <dbReference type="NCBI Taxonomy" id="166010"/>
    <lineage>
        <taxon>Eukaryota</taxon>
        <taxon>Metazoa</taxon>
        <taxon>Ecdysozoa</taxon>
        <taxon>Nematoda</taxon>
        <taxon>Chromadorea</taxon>
        <taxon>Rhabditida</taxon>
        <taxon>Tylenchina</taxon>
        <taxon>Tylenchomorpha</taxon>
        <taxon>Sphaerularioidea</taxon>
        <taxon>Anguinidae</taxon>
        <taxon>Anguininae</taxon>
        <taxon>Ditylenchus</taxon>
    </lineage>
</organism>
<dbReference type="InterPro" id="IPR013087">
    <property type="entry name" value="Znf_C2H2_type"/>
</dbReference>
<dbReference type="InterPro" id="IPR035979">
    <property type="entry name" value="RBD_domain_sf"/>
</dbReference>
<dbReference type="SUPFAM" id="SSF54928">
    <property type="entry name" value="RNA-binding domain, RBD"/>
    <property type="match status" value="1"/>
</dbReference>
<dbReference type="Pfam" id="PF00076">
    <property type="entry name" value="RRM_1"/>
    <property type="match status" value="2"/>
</dbReference>
<reference evidence="5" key="1">
    <citation type="submission" date="2022-01" db="EMBL/GenBank/DDBJ databases">
        <title>Genome Sequence Resource for Two Populations of Ditylenchus destructor, the Migratory Endoparasitic Phytonematode.</title>
        <authorList>
            <person name="Zhang H."/>
            <person name="Lin R."/>
            <person name="Xie B."/>
        </authorList>
    </citation>
    <scope>NUCLEOTIDE SEQUENCE</scope>
    <source>
        <strain evidence="5">BazhouSP</strain>
    </source>
</reference>
<evidence type="ECO:0000313" key="6">
    <source>
        <dbReference type="Proteomes" id="UP001201812"/>
    </source>
</evidence>
<dbReference type="SMART" id="SM00355">
    <property type="entry name" value="ZnF_C2H2"/>
    <property type="match status" value="2"/>
</dbReference>
<protein>
    <submittedName>
        <fullName evidence="5">Heterogeneous nuclear ribonucleoproteins A2/B1</fullName>
    </submittedName>
</protein>
<keyword evidence="5" id="KW-0687">Ribonucleoprotein</keyword>
<feature type="domain" description="RRM" evidence="4">
    <location>
        <begin position="422"/>
        <end position="503"/>
    </location>
</feature>
<comment type="caution">
    <text evidence="5">The sequence shown here is derived from an EMBL/GenBank/DDBJ whole genome shotgun (WGS) entry which is preliminary data.</text>
</comment>
<feature type="domain" description="RRM" evidence="4">
    <location>
        <begin position="508"/>
        <end position="578"/>
    </location>
</feature>
<dbReference type="InterPro" id="IPR000504">
    <property type="entry name" value="RRM_dom"/>
</dbReference>
<dbReference type="AlphaFoldDB" id="A0AAD4NKC1"/>
<evidence type="ECO:0000256" key="3">
    <source>
        <dbReference type="SAM" id="MobiDB-lite"/>
    </source>
</evidence>
<name>A0AAD4NKC1_9BILA</name>